<dbReference type="eggNOG" id="KOG2371">
    <property type="taxonomic scope" value="Eukaryota"/>
</dbReference>
<dbReference type="GO" id="GO:0097112">
    <property type="term" value="P:gamma-aminobutyric acid receptor clustering"/>
    <property type="evidence" value="ECO:0007669"/>
    <property type="project" value="TreeGrafter"/>
</dbReference>
<evidence type="ECO:0000259" key="6">
    <source>
        <dbReference type="SMART" id="SM00852"/>
    </source>
</evidence>
<dbReference type="GO" id="GO:0030425">
    <property type="term" value="C:dendrite"/>
    <property type="evidence" value="ECO:0007669"/>
    <property type="project" value="TreeGrafter"/>
</dbReference>
<comment type="cofactor">
    <cofactor evidence="5">
        <name>Mg(2+)</name>
        <dbReference type="ChEBI" id="CHEBI:18420"/>
    </cofactor>
</comment>
<feature type="domain" description="MoaB/Mog" evidence="6">
    <location>
        <begin position="196"/>
        <end position="340"/>
    </location>
</feature>
<dbReference type="GO" id="GO:0061598">
    <property type="term" value="F:molybdopterin adenylyltransferase activity"/>
    <property type="evidence" value="ECO:0007669"/>
    <property type="project" value="UniProtKB-UniRule"/>
</dbReference>
<dbReference type="NCBIfam" id="TIGR00177">
    <property type="entry name" value="molyb_syn"/>
    <property type="match status" value="1"/>
</dbReference>
<name>E3MMN1_CAERE</name>
<dbReference type="OMA" id="TEYQRGI"/>
<sequence>MPPPALRDRQSKYLAIPMKEAEEIMKNIGKQMAKNTESLAVSQEILGKIAANFVKSTENMPRTRVSTKDGYAIIANDGSSTKTVIGVSLAGAIYDGVLQPGQCVRISTGGVVPESSTAVVMVEHTICTKKTDDEEELEIQLKEHISTGTNIREPGSETRQGDVIVRSGTKIGSAEFGILKAFGIKNIFVFKKPVITVVSTGNELVSPDCEDVPIGMIRDSNGPQLLALFTEYGFHAIDGERVSDDFESIKEKLSKILKTSDIVVTTGGVSMGEKDNIKEVLIDIGMQIQFGRVMMKPGLPCTVATGRFGTDSLKTVLALPGNPASAWVCSHLFAVPLARTIAGYAKTHHTRITVRLAHDIKLGDRPEYVRAFLEELEEEDFPIAHVTGNQISSNIGSLVGANVLLIVPMKEDKESIRKNELVKALLLR</sequence>
<comment type="similarity">
    <text evidence="3">In the C-terminal section; belongs to the MoeA family.</text>
</comment>
<protein>
    <submittedName>
        <fullName evidence="7">CRE-MOC-1 protein</fullName>
    </submittedName>
</protein>
<keyword evidence="8" id="KW-1185">Reference proteome</keyword>
<dbReference type="FunFam" id="3.40.980.10:FF:000001">
    <property type="entry name" value="Molybdopterin molybdenumtransferase"/>
    <property type="match status" value="1"/>
</dbReference>
<keyword evidence="4 5" id="KW-0501">Molybdenum cofactor biosynthesis</keyword>
<dbReference type="InterPro" id="IPR036688">
    <property type="entry name" value="MoeA_C_domain_IV_sf"/>
</dbReference>
<dbReference type="GO" id="GO:0006777">
    <property type="term" value="P:Mo-molybdopterin cofactor biosynthetic process"/>
    <property type="evidence" value="ECO:0007669"/>
    <property type="project" value="UniProtKB-UniRule"/>
</dbReference>
<dbReference type="Gene3D" id="2.170.190.11">
    <property type="entry name" value="Molybdopterin biosynthesis moea protein, domain 3"/>
    <property type="match status" value="1"/>
</dbReference>
<dbReference type="RefSeq" id="XP_003102667.2">
    <property type="nucleotide sequence ID" value="XM_003102619.2"/>
</dbReference>
<dbReference type="Proteomes" id="UP000008281">
    <property type="component" value="Unassembled WGS sequence"/>
</dbReference>
<comment type="catalytic activity">
    <reaction evidence="5">
        <text>adenylyl-molybdopterin + molybdate = Mo-molybdopterin + AMP + H(+)</text>
        <dbReference type="Rhea" id="RHEA:35047"/>
        <dbReference type="ChEBI" id="CHEBI:15378"/>
        <dbReference type="ChEBI" id="CHEBI:36264"/>
        <dbReference type="ChEBI" id="CHEBI:62727"/>
        <dbReference type="ChEBI" id="CHEBI:71302"/>
        <dbReference type="ChEBI" id="CHEBI:456215"/>
    </reaction>
</comment>
<dbReference type="SUPFAM" id="SSF63867">
    <property type="entry name" value="MoeA C-terminal domain-like"/>
    <property type="match status" value="1"/>
</dbReference>
<dbReference type="GO" id="GO:0061599">
    <property type="term" value="F:molybdopterin molybdotransferase activity"/>
    <property type="evidence" value="ECO:0007669"/>
    <property type="project" value="UniProtKB-UniRule"/>
</dbReference>
<comment type="pathway">
    <text evidence="1 5">Cofactor biosynthesis; molybdopterin biosynthesis.</text>
</comment>
<dbReference type="UniPathway" id="UPA00344"/>
<evidence type="ECO:0000256" key="5">
    <source>
        <dbReference type="RuleBase" id="RU365090"/>
    </source>
</evidence>
<dbReference type="SUPFAM" id="SSF53218">
    <property type="entry name" value="Molybdenum cofactor biosynthesis proteins"/>
    <property type="match status" value="1"/>
</dbReference>
<dbReference type="SMART" id="SM00852">
    <property type="entry name" value="MoCF_biosynth"/>
    <property type="match status" value="1"/>
</dbReference>
<gene>
    <name evidence="7" type="primary">Cre-moc-1</name>
    <name evidence="7" type="ORF">CRE_03193</name>
</gene>
<dbReference type="FunFam" id="2.170.190.11:FF:000001">
    <property type="entry name" value="Molybdopterin molybdenumtransferase"/>
    <property type="match status" value="1"/>
</dbReference>
<dbReference type="InterPro" id="IPR038987">
    <property type="entry name" value="MoeA-like"/>
</dbReference>
<dbReference type="InterPro" id="IPR005111">
    <property type="entry name" value="MoeA_C_domain_IV"/>
</dbReference>
<dbReference type="InterPro" id="IPR001453">
    <property type="entry name" value="MoaB/Mog_dom"/>
</dbReference>
<dbReference type="Gene3D" id="2.40.340.10">
    <property type="entry name" value="MoeA, C-terminal, domain IV"/>
    <property type="match status" value="1"/>
</dbReference>
<dbReference type="InterPro" id="IPR036135">
    <property type="entry name" value="MoeA_linker/N_sf"/>
</dbReference>
<dbReference type="Pfam" id="PF03454">
    <property type="entry name" value="MoeA_C"/>
    <property type="match status" value="1"/>
</dbReference>
<evidence type="ECO:0000256" key="4">
    <source>
        <dbReference type="ARBA" id="ARBA00023150"/>
    </source>
</evidence>
<organism evidence="8">
    <name type="scientific">Caenorhabditis remanei</name>
    <name type="common">Caenorhabditis vulgaris</name>
    <dbReference type="NCBI Taxonomy" id="31234"/>
    <lineage>
        <taxon>Eukaryota</taxon>
        <taxon>Metazoa</taxon>
        <taxon>Ecdysozoa</taxon>
        <taxon>Nematoda</taxon>
        <taxon>Chromadorea</taxon>
        <taxon>Rhabditida</taxon>
        <taxon>Rhabditina</taxon>
        <taxon>Rhabditomorpha</taxon>
        <taxon>Rhabditoidea</taxon>
        <taxon>Rhabditidae</taxon>
        <taxon>Peloderinae</taxon>
        <taxon>Caenorhabditis</taxon>
    </lineage>
</organism>
<dbReference type="InParanoid" id="E3MMN1"/>
<dbReference type="AlphaFoldDB" id="E3MMN1"/>
<evidence type="ECO:0000313" key="7">
    <source>
        <dbReference type="EMBL" id="EFP05054.1"/>
    </source>
</evidence>
<evidence type="ECO:0000256" key="2">
    <source>
        <dbReference type="ARBA" id="ARBA00007589"/>
    </source>
</evidence>
<dbReference type="GO" id="GO:0046872">
    <property type="term" value="F:metal ion binding"/>
    <property type="evidence" value="ECO:0007669"/>
    <property type="project" value="UniProtKB-UniRule"/>
</dbReference>
<dbReference type="GO" id="GO:0007529">
    <property type="term" value="P:establishment of synaptic specificity at neuromuscular junction"/>
    <property type="evidence" value="ECO:0007669"/>
    <property type="project" value="TreeGrafter"/>
</dbReference>
<dbReference type="OrthoDB" id="4349954at2759"/>
<dbReference type="KEGG" id="crq:GCK72_023526"/>
<dbReference type="Gene3D" id="3.90.105.10">
    <property type="entry name" value="Molybdopterin biosynthesis moea protein, domain 2"/>
    <property type="match status" value="1"/>
</dbReference>
<dbReference type="GO" id="GO:0005829">
    <property type="term" value="C:cytosol"/>
    <property type="evidence" value="ECO:0007669"/>
    <property type="project" value="TreeGrafter"/>
</dbReference>
<dbReference type="GO" id="GO:0098970">
    <property type="term" value="P:postsynaptic neurotransmitter receptor diffusion trapping"/>
    <property type="evidence" value="ECO:0007669"/>
    <property type="project" value="TreeGrafter"/>
</dbReference>
<dbReference type="GeneID" id="9797937"/>
<dbReference type="HOGENOM" id="CLU_010186_7_0_1"/>
<comment type="catalytic activity">
    <reaction evidence="5">
        <text>molybdopterin + ATP + H(+) = adenylyl-molybdopterin + diphosphate</text>
        <dbReference type="Rhea" id="RHEA:31331"/>
        <dbReference type="ChEBI" id="CHEBI:15378"/>
        <dbReference type="ChEBI" id="CHEBI:30616"/>
        <dbReference type="ChEBI" id="CHEBI:33019"/>
        <dbReference type="ChEBI" id="CHEBI:58698"/>
        <dbReference type="ChEBI" id="CHEBI:62727"/>
    </reaction>
</comment>
<evidence type="ECO:0000256" key="3">
    <source>
        <dbReference type="ARBA" id="ARBA00008339"/>
    </source>
</evidence>
<dbReference type="GO" id="GO:0099634">
    <property type="term" value="C:postsynaptic specialization membrane"/>
    <property type="evidence" value="ECO:0007669"/>
    <property type="project" value="GOC"/>
</dbReference>
<dbReference type="Pfam" id="PF03453">
    <property type="entry name" value="MoeA_N"/>
    <property type="match status" value="1"/>
</dbReference>
<dbReference type="CDD" id="cd00887">
    <property type="entry name" value="MoeA"/>
    <property type="match status" value="1"/>
</dbReference>
<dbReference type="InterPro" id="IPR036425">
    <property type="entry name" value="MoaB/Mog-like_dom_sf"/>
</dbReference>
<keyword evidence="5" id="KW-0479">Metal-binding</keyword>
<dbReference type="Gene3D" id="3.40.980.10">
    <property type="entry name" value="MoaB/Mog-like domain"/>
    <property type="match status" value="1"/>
</dbReference>
<reference evidence="7" key="1">
    <citation type="submission" date="2007-07" db="EMBL/GenBank/DDBJ databases">
        <title>PCAP assembly of the Caenorhabditis remanei genome.</title>
        <authorList>
            <consortium name="The Caenorhabditis remanei Sequencing Consortium"/>
            <person name="Wilson R.K."/>
        </authorList>
    </citation>
    <scope>NUCLEOTIDE SEQUENCE [LARGE SCALE GENOMIC DNA]</scope>
    <source>
        <strain evidence="7">PB4641</strain>
    </source>
</reference>
<dbReference type="Pfam" id="PF00994">
    <property type="entry name" value="MoCF_biosynth"/>
    <property type="match status" value="1"/>
</dbReference>
<evidence type="ECO:0000313" key="8">
    <source>
        <dbReference type="Proteomes" id="UP000008281"/>
    </source>
</evidence>
<dbReference type="PANTHER" id="PTHR10192">
    <property type="entry name" value="MOLYBDOPTERIN BIOSYNTHESIS PROTEIN"/>
    <property type="match status" value="1"/>
</dbReference>
<evidence type="ECO:0000256" key="1">
    <source>
        <dbReference type="ARBA" id="ARBA00005046"/>
    </source>
</evidence>
<keyword evidence="5" id="KW-0460">Magnesium</keyword>
<keyword evidence="5" id="KW-0808">Transferase</keyword>
<dbReference type="GO" id="GO:0005524">
    <property type="term" value="F:ATP binding"/>
    <property type="evidence" value="ECO:0007669"/>
    <property type="project" value="UniProtKB-UniRule"/>
</dbReference>
<dbReference type="GO" id="GO:0072579">
    <property type="term" value="P:glycine receptor clustering"/>
    <property type="evidence" value="ECO:0007669"/>
    <property type="project" value="TreeGrafter"/>
</dbReference>
<dbReference type="FunCoup" id="E3MMN1">
    <property type="interactions" value="995"/>
</dbReference>
<comment type="similarity">
    <text evidence="2">In the N-terminal section; belongs to the MoaB/Mog family.</text>
</comment>
<keyword evidence="5" id="KW-0500">Molybdenum</keyword>
<dbReference type="InterPro" id="IPR005110">
    <property type="entry name" value="MoeA_linker/N"/>
</dbReference>
<dbReference type="EMBL" id="DS268457">
    <property type="protein sequence ID" value="EFP05054.1"/>
    <property type="molecule type" value="Genomic_DNA"/>
</dbReference>
<dbReference type="PROSITE" id="PS01079">
    <property type="entry name" value="MOCF_BIOSYNTHESIS_2"/>
    <property type="match status" value="1"/>
</dbReference>
<dbReference type="CTD" id="9797937"/>
<comment type="function">
    <text evidence="5">Catalyzes two steps in the biosynthesis of the molybdenum cofactor. In the first step, molybdopterin is adenylated. Subsequently, molybdate is inserted into adenylated molybdopterin and AMP is released.</text>
</comment>
<dbReference type="SUPFAM" id="SSF63882">
    <property type="entry name" value="MoeA N-terminal region -like"/>
    <property type="match status" value="1"/>
</dbReference>
<comment type="similarity">
    <text evidence="5">Belongs to the MoeA family.</text>
</comment>
<proteinExistence type="inferred from homology"/>
<dbReference type="PANTHER" id="PTHR10192:SF5">
    <property type="entry name" value="GEPHYRIN"/>
    <property type="match status" value="1"/>
</dbReference>
<dbReference type="InterPro" id="IPR008284">
    <property type="entry name" value="MoCF_biosynth_CS"/>
</dbReference>
<accession>E3MMN1</accession>
<dbReference type="STRING" id="31234.E3MMN1"/>